<dbReference type="InterPro" id="IPR024072">
    <property type="entry name" value="DHFR-like_dom_sf"/>
</dbReference>
<sequence length="183" mass="20003">MTTTYFTATTLDGFLADPSDSLDWLLRQDFDEDGPFNVPVFLTGIGATVMGSTTYEWIVRRLRETGEDWPYEMPSWVMTSRELERVPGADLHFSKGNIRNAHAEMTAAAGGKDLWVIGGGDLAGQFADAGLLDEVVVSYAPVVLGAGRPLLPRRLDLELIDSARNGAFICGRYRVAGALTEDQ</sequence>
<evidence type="ECO:0000259" key="1">
    <source>
        <dbReference type="Pfam" id="PF01872"/>
    </source>
</evidence>
<dbReference type="PANTHER" id="PTHR38011">
    <property type="entry name" value="DIHYDROFOLATE REDUCTASE FAMILY PROTEIN (AFU_ORTHOLOGUE AFUA_8G06820)"/>
    <property type="match status" value="1"/>
</dbReference>
<dbReference type="Pfam" id="PF01872">
    <property type="entry name" value="RibD_C"/>
    <property type="match status" value="1"/>
</dbReference>
<dbReference type="GO" id="GO:0009231">
    <property type="term" value="P:riboflavin biosynthetic process"/>
    <property type="evidence" value="ECO:0007669"/>
    <property type="project" value="InterPro"/>
</dbReference>
<dbReference type="GO" id="GO:0008703">
    <property type="term" value="F:5-amino-6-(5-phosphoribosylamino)uracil reductase activity"/>
    <property type="evidence" value="ECO:0007669"/>
    <property type="project" value="InterPro"/>
</dbReference>
<dbReference type="InterPro" id="IPR050765">
    <property type="entry name" value="Riboflavin_Biosynth_HTPR"/>
</dbReference>
<dbReference type="Proteomes" id="UP000230551">
    <property type="component" value="Unassembled WGS sequence"/>
</dbReference>
<dbReference type="EMBL" id="PDCN02000004">
    <property type="protein sequence ID" value="PIB76600.1"/>
    <property type="molecule type" value="Genomic_DNA"/>
</dbReference>
<accession>A0A2G5PEQ6</accession>
<organism evidence="2 3">
    <name type="scientific">Mycolicibacterium brumae</name>
    <dbReference type="NCBI Taxonomy" id="85968"/>
    <lineage>
        <taxon>Bacteria</taxon>
        <taxon>Bacillati</taxon>
        <taxon>Actinomycetota</taxon>
        <taxon>Actinomycetes</taxon>
        <taxon>Mycobacteriales</taxon>
        <taxon>Mycobacteriaceae</taxon>
        <taxon>Mycolicibacterium</taxon>
    </lineage>
</organism>
<evidence type="ECO:0000313" key="2">
    <source>
        <dbReference type="EMBL" id="PIB76600.1"/>
    </source>
</evidence>
<reference evidence="2 3" key="1">
    <citation type="journal article" date="2017" name="Infect. Genet. Evol.">
        <title>The new phylogeny of the genus Mycobacterium: The old and the news.</title>
        <authorList>
            <person name="Tortoli E."/>
            <person name="Fedrizzi T."/>
            <person name="Meehan C.J."/>
            <person name="Trovato A."/>
            <person name="Grottola A."/>
            <person name="Giacobazzi E."/>
            <person name="Serpini G.F."/>
            <person name="Tagliazucchi S."/>
            <person name="Fabio A."/>
            <person name="Bettua C."/>
            <person name="Bertorelli R."/>
            <person name="Frascaro F."/>
            <person name="De Sanctis V."/>
            <person name="Pecorari M."/>
            <person name="Jousson O."/>
            <person name="Segata N."/>
            <person name="Cirillo D.M."/>
        </authorList>
    </citation>
    <scope>NUCLEOTIDE SEQUENCE [LARGE SCALE GENOMIC DNA]</scope>
    <source>
        <strain evidence="2 3">CIP1034565</strain>
    </source>
</reference>
<dbReference type="InterPro" id="IPR002734">
    <property type="entry name" value="RibDG_C"/>
</dbReference>
<dbReference type="Gene3D" id="3.40.430.10">
    <property type="entry name" value="Dihydrofolate Reductase, subunit A"/>
    <property type="match status" value="1"/>
</dbReference>
<dbReference type="OrthoDB" id="3427770at2"/>
<name>A0A2G5PEQ6_9MYCO</name>
<gene>
    <name evidence="2" type="ORF">CQY22_005725</name>
</gene>
<evidence type="ECO:0000313" key="3">
    <source>
        <dbReference type="Proteomes" id="UP000230551"/>
    </source>
</evidence>
<dbReference type="RefSeq" id="WP_090591930.1">
    <property type="nucleotide sequence ID" value="NZ_CP104302.1"/>
</dbReference>
<dbReference type="PANTHER" id="PTHR38011:SF11">
    <property type="entry name" value="2,5-DIAMINO-6-RIBOSYLAMINO-4(3H)-PYRIMIDINONE 5'-PHOSPHATE REDUCTASE"/>
    <property type="match status" value="1"/>
</dbReference>
<comment type="caution">
    <text evidence="2">The sequence shown here is derived from an EMBL/GenBank/DDBJ whole genome shotgun (WGS) entry which is preliminary data.</text>
</comment>
<dbReference type="STRING" id="85968.GCA_900073015_03263"/>
<proteinExistence type="predicted"/>
<dbReference type="AlphaFoldDB" id="A0A2G5PEQ6"/>
<keyword evidence="3" id="KW-1185">Reference proteome</keyword>
<feature type="domain" description="Bacterial bifunctional deaminase-reductase C-terminal" evidence="1">
    <location>
        <begin position="72"/>
        <end position="152"/>
    </location>
</feature>
<dbReference type="SUPFAM" id="SSF53597">
    <property type="entry name" value="Dihydrofolate reductase-like"/>
    <property type="match status" value="1"/>
</dbReference>
<protein>
    <submittedName>
        <fullName evidence="2">Dihydrofolate reductase</fullName>
    </submittedName>
</protein>